<name>A0AAW1VXZ1_RUBAR</name>
<reference evidence="2 3" key="1">
    <citation type="journal article" date="2023" name="G3 (Bethesda)">
        <title>A chromosome-length genome assembly and annotation of blackberry (Rubus argutus, cv. 'Hillquist').</title>
        <authorList>
            <person name="Bruna T."/>
            <person name="Aryal R."/>
            <person name="Dudchenko O."/>
            <person name="Sargent D.J."/>
            <person name="Mead D."/>
            <person name="Buti M."/>
            <person name="Cavallini A."/>
            <person name="Hytonen T."/>
            <person name="Andres J."/>
            <person name="Pham M."/>
            <person name="Weisz D."/>
            <person name="Mascagni F."/>
            <person name="Usai G."/>
            <person name="Natali L."/>
            <person name="Bassil N."/>
            <person name="Fernandez G.E."/>
            <person name="Lomsadze A."/>
            <person name="Armour M."/>
            <person name="Olukolu B."/>
            <person name="Poorten T."/>
            <person name="Britton C."/>
            <person name="Davik J."/>
            <person name="Ashrafi H."/>
            <person name="Aiden E.L."/>
            <person name="Borodovsky M."/>
            <person name="Worthington M."/>
        </authorList>
    </citation>
    <scope>NUCLEOTIDE SEQUENCE [LARGE SCALE GENOMIC DNA]</scope>
    <source>
        <strain evidence="2">PI 553951</strain>
    </source>
</reference>
<comment type="caution">
    <text evidence="2">The sequence shown here is derived from an EMBL/GenBank/DDBJ whole genome shotgun (WGS) entry which is preliminary data.</text>
</comment>
<dbReference type="Proteomes" id="UP001457282">
    <property type="component" value="Unassembled WGS sequence"/>
</dbReference>
<proteinExistence type="predicted"/>
<evidence type="ECO:0000256" key="1">
    <source>
        <dbReference type="SAM" id="MobiDB-lite"/>
    </source>
</evidence>
<feature type="region of interest" description="Disordered" evidence="1">
    <location>
        <begin position="84"/>
        <end position="103"/>
    </location>
</feature>
<accession>A0AAW1VXZ1</accession>
<protein>
    <submittedName>
        <fullName evidence="2">Uncharacterized protein</fullName>
    </submittedName>
</protein>
<keyword evidence="3" id="KW-1185">Reference proteome</keyword>
<dbReference type="AlphaFoldDB" id="A0AAW1VXZ1"/>
<sequence length="103" mass="10650">MAASLCAHQFQAPPPQTTINSCNFSNSQQFTASTSTMAALCIADVAETVHTKATVSDPIPGRATCNCPAINSRASLCCPQIAPPALSPSPLPSVVGLSHHHRP</sequence>
<organism evidence="2 3">
    <name type="scientific">Rubus argutus</name>
    <name type="common">Southern blackberry</name>
    <dbReference type="NCBI Taxonomy" id="59490"/>
    <lineage>
        <taxon>Eukaryota</taxon>
        <taxon>Viridiplantae</taxon>
        <taxon>Streptophyta</taxon>
        <taxon>Embryophyta</taxon>
        <taxon>Tracheophyta</taxon>
        <taxon>Spermatophyta</taxon>
        <taxon>Magnoliopsida</taxon>
        <taxon>eudicotyledons</taxon>
        <taxon>Gunneridae</taxon>
        <taxon>Pentapetalae</taxon>
        <taxon>rosids</taxon>
        <taxon>fabids</taxon>
        <taxon>Rosales</taxon>
        <taxon>Rosaceae</taxon>
        <taxon>Rosoideae</taxon>
        <taxon>Rosoideae incertae sedis</taxon>
        <taxon>Rubus</taxon>
    </lineage>
</organism>
<dbReference type="EMBL" id="JBEDUW010000007">
    <property type="protein sequence ID" value="KAK9911922.1"/>
    <property type="molecule type" value="Genomic_DNA"/>
</dbReference>
<evidence type="ECO:0000313" key="3">
    <source>
        <dbReference type="Proteomes" id="UP001457282"/>
    </source>
</evidence>
<gene>
    <name evidence="2" type="ORF">M0R45_035802</name>
</gene>
<evidence type="ECO:0000313" key="2">
    <source>
        <dbReference type="EMBL" id="KAK9911922.1"/>
    </source>
</evidence>